<comment type="caution">
    <text evidence="1">The sequence shown here is derived from an EMBL/GenBank/DDBJ whole genome shotgun (WGS) entry which is preliminary data.</text>
</comment>
<proteinExistence type="predicted"/>
<dbReference type="Proteomes" id="UP000827872">
    <property type="component" value="Linkage Group LG11"/>
</dbReference>
<organism evidence="1 2">
    <name type="scientific">Sphaerodactylus townsendi</name>
    <dbReference type="NCBI Taxonomy" id="933632"/>
    <lineage>
        <taxon>Eukaryota</taxon>
        <taxon>Metazoa</taxon>
        <taxon>Chordata</taxon>
        <taxon>Craniata</taxon>
        <taxon>Vertebrata</taxon>
        <taxon>Euteleostomi</taxon>
        <taxon>Lepidosauria</taxon>
        <taxon>Squamata</taxon>
        <taxon>Bifurcata</taxon>
        <taxon>Gekkota</taxon>
        <taxon>Sphaerodactylidae</taxon>
        <taxon>Sphaerodactylus</taxon>
    </lineage>
</organism>
<keyword evidence="2" id="KW-1185">Reference proteome</keyword>
<reference evidence="1" key="1">
    <citation type="submission" date="2021-08" db="EMBL/GenBank/DDBJ databases">
        <title>The first chromosome-level gecko genome reveals the dynamic sex chromosomes of Neotropical dwarf geckos (Sphaerodactylidae: Sphaerodactylus).</title>
        <authorList>
            <person name="Pinto B.J."/>
            <person name="Keating S.E."/>
            <person name="Gamble T."/>
        </authorList>
    </citation>
    <scope>NUCLEOTIDE SEQUENCE</scope>
    <source>
        <strain evidence="1">TG3544</strain>
    </source>
</reference>
<accession>A0ACB8FTX2</accession>
<gene>
    <name evidence="1" type="ORF">K3G42_001512</name>
</gene>
<sequence>MSMKLLWILENSMCSTGKECFCPSVEQPLDTNCHHSGHSFTESKHLLRRSRDVGPSNSIGHCYSEIPEESFQDVALISFVHYVPKITFEDAEKLSKDITELGKKCAADEHAVPECAKSTDSLILEELCHEQNIAERYEFSECCGKVDQERHECLLSHKNATSESITPYQRPDAESSCKAFQDDRHGFHQHYMFKLAKKIKNANFLTLHHAAPKFEEVMVTCCQAEDKDACFTEKATPVKDEVKLFVLVEKQNCFLLKKFGPKHLQTL</sequence>
<name>A0ACB8FTX2_9SAUR</name>
<dbReference type="EMBL" id="CM037624">
    <property type="protein sequence ID" value="KAH8010298.1"/>
    <property type="molecule type" value="Genomic_DNA"/>
</dbReference>
<evidence type="ECO:0000313" key="1">
    <source>
        <dbReference type="EMBL" id="KAH8010298.1"/>
    </source>
</evidence>
<protein>
    <submittedName>
        <fullName evidence="1">Uncharacterized protein</fullName>
    </submittedName>
</protein>
<evidence type="ECO:0000313" key="2">
    <source>
        <dbReference type="Proteomes" id="UP000827872"/>
    </source>
</evidence>